<keyword evidence="3" id="KW-1185">Reference proteome</keyword>
<accession>A0ABR1D3N1</accession>
<evidence type="ECO:0000313" key="3">
    <source>
        <dbReference type="Proteomes" id="UP001303046"/>
    </source>
</evidence>
<comment type="caution">
    <text evidence="2">The sequence shown here is derived from an EMBL/GenBank/DDBJ whole genome shotgun (WGS) entry which is preliminary data.</text>
</comment>
<dbReference type="EMBL" id="JAVFWL010000003">
    <property type="protein sequence ID" value="KAK6744518.1"/>
    <property type="molecule type" value="Genomic_DNA"/>
</dbReference>
<gene>
    <name evidence="2" type="primary">Necator_chrIII.g12081</name>
    <name evidence="2" type="ORF">RB195_011315</name>
</gene>
<sequence length="94" mass="11120">MDEAVCMIFVRRLYNDGDTFCFEFPYNCGVVKDFPRIVYRIKNENCTTVSQFKGYVNWEFQRIRNSVNKKWRREKPKLNKVKSASSSSAPPLIL</sequence>
<feature type="compositionally biased region" description="Low complexity" evidence="1">
    <location>
        <begin position="83"/>
        <end position="94"/>
    </location>
</feature>
<evidence type="ECO:0000256" key="1">
    <source>
        <dbReference type="SAM" id="MobiDB-lite"/>
    </source>
</evidence>
<reference evidence="2 3" key="1">
    <citation type="submission" date="2023-08" db="EMBL/GenBank/DDBJ databases">
        <title>A Necator americanus chromosomal reference genome.</title>
        <authorList>
            <person name="Ilik V."/>
            <person name="Petrzelkova K.J."/>
            <person name="Pardy F."/>
            <person name="Fuh T."/>
            <person name="Niatou-Singa F.S."/>
            <person name="Gouil Q."/>
            <person name="Baker L."/>
            <person name="Ritchie M.E."/>
            <person name="Jex A.R."/>
            <person name="Gazzola D."/>
            <person name="Li H."/>
            <person name="Toshio Fujiwara R."/>
            <person name="Zhan B."/>
            <person name="Aroian R.V."/>
            <person name="Pafco B."/>
            <person name="Schwarz E.M."/>
        </authorList>
    </citation>
    <scope>NUCLEOTIDE SEQUENCE [LARGE SCALE GENOMIC DNA]</scope>
    <source>
        <strain evidence="2 3">Aroian</strain>
        <tissue evidence="2">Whole animal</tissue>
    </source>
</reference>
<protein>
    <submittedName>
        <fullName evidence="2">Uncharacterized protein</fullName>
    </submittedName>
</protein>
<name>A0ABR1D3N1_NECAM</name>
<proteinExistence type="predicted"/>
<feature type="region of interest" description="Disordered" evidence="1">
    <location>
        <begin position="75"/>
        <end position="94"/>
    </location>
</feature>
<organism evidence="2 3">
    <name type="scientific">Necator americanus</name>
    <name type="common">Human hookworm</name>
    <dbReference type="NCBI Taxonomy" id="51031"/>
    <lineage>
        <taxon>Eukaryota</taxon>
        <taxon>Metazoa</taxon>
        <taxon>Ecdysozoa</taxon>
        <taxon>Nematoda</taxon>
        <taxon>Chromadorea</taxon>
        <taxon>Rhabditida</taxon>
        <taxon>Rhabditina</taxon>
        <taxon>Rhabditomorpha</taxon>
        <taxon>Strongyloidea</taxon>
        <taxon>Ancylostomatidae</taxon>
        <taxon>Bunostominae</taxon>
        <taxon>Necator</taxon>
    </lineage>
</organism>
<evidence type="ECO:0000313" key="2">
    <source>
        <dbReference type="EMBL" id="KAK6744518.1"/>
    </source>
</evidence>
<dbReference type="Proteomes" id="UP001303046">
    <property type="component" value="Unassembled WGS sequence"/>
</dbReference>